<comment type="caution">
    <text evidence="1">The sequence shown here is derived from an EMBL/GenBank/DDBJ whole genome shotgun (WGS) entry which is preliminary data.</text>
</comment>
<name>A0A2W5U9Q7_CERSP</name>
<organism evidence="1 2">
    <name type="scientific">Cereibacter sphaeroides</name>
    <name type="common">Rhodobacter sphaeroides</name>
    <dbReference type="NCBI Taxonomy" id="1063"/>
    <lineage>
        <taxon>Bacteria</taxon>
        <taxon>Pseudomonadati</taxon>
        <taxon>Pseudomonadota</taxon>
        <taxon>Alphaproteobacteria</taxon>
        <taxon>Rhodobacterales</taxon>
        <taxon>Paracoccaceae</taxon>
        <taxon>Cereibacter</taxon>
    </lineage>
</organism>
<gene>
    <name evidence="1" type="ORF">DI533_21655</name>
</gene>
<dbReference type="AlphaFoldDB" id="A0A2W5U9Q7"/>
<protein>
    <submittedName>
        <fullName evidence="1">Uncharacterized protein</fullName>
    </submittedName>
</protein>
<reference evidence="1 2" key="1">
    <citation type="submission" date="2017-08" db="EMBL/GenBank/DDBJ databases">
        <title>Infants hospitalized years apart are colonized by the same room-sourced microbial strains.</title>
        <authorList>
            <person name="Brooks B."/>
            <person name="Olm M.R."/>
            <person name="Firek B.A."/>
            <person name="Baker R."/>
            <person name="Thomas B.C."/>
            <person name="Morowitz M.J."/>
            <person name="Banfield J.F."/>
        </authorList>
    </citation>
    <scope>NUCLEOTIDE SEQUENCE [LARGE SCALE GENOMIC DNA]</scope>
    <source>
        <strain evidence="1">S2_003_000_R2_11</strain>
    </source>
</reference>
<sequence>MTTTATPAVNEGPPLDPKAREFEYGGHVFVWARPRHKPWRHFDGTTSSLKRHDFEFRPCMLSGYEAGRRLYIIGSTYAYDIADFEISEDAVRP</sequence>
<accession>A0A2W5U9Q7</accession>
<evidence type="ECO:0000313" key="1">
    <source>
        <dbReference type="EMBL" id="PZQ94660.1"/>
    </source>
</evidence>
<dbReference type="EMBL" id="QFQS01000015">
    <property type="protein sequence ID" value="PZQ94660.1"/>
    <property type="molecule type" value="Genomic_DNA"/>
</dbReference>
<proteinExistence type="predicted"/>
<evidence type="ECO:0000313" key="2">
    <source>
        <dbReference type="Proteomes" id="UP000248975"/>
    </source>
</evidence>
<dbReference type="Proteomes" id="UP000248975">
    <property type="component" value="Unassembled WGS sequence"/>
</dbReference>